<name>X0ZUQ2_9ZZZZ</name>
<evidence type="ECO:0000256" key="2">
    <source>
        <dbReference type="ARBA" id="ARBA00022692"/>
    </source>
</evidence>
<comment type="caution">
    <text evidence="7">The sequence shown here is derived from an EMBL/GenBank/DDBJ whole genome shotgun (WGS) entry which is preliminary data.</text>
</comment>
<dbReference type="InterPro" id="IPR010432">
    <property type="entry name" value="RDD"/>
</dbReference>
<keyword evidence="2 5" id="KW-0812">Transmembrane</keyword>
<evidence type="ECO:0000313" key="7">
    <source>
        <dbReference type="EMBL" id="GAG73480.1"/>
    </source>
</evidence>
<feature type="domain" description="RDD" evidence="6">
    <location>
        <begin position="77"/>
        <end position="162"/>
    </location>
</feature>
<sequence length="168" mass="18748">MNQEEIKKEEEKIQEVKKEEEKIEEKAVMEYKKADVVKRIVAYLIDAILAAIVSLIPVVGGLVAGTYMLLRDGFDFMQNRSLGKMAVNLKPIVVETGANCDLQTSAKRNWPFAIGHFLVAIPVVGWIFAVLLCIPLLIYVIIEAVLVFTDEKGLRFGDKLAGTQVIEL</sequence>
<evidence type="ECO:0000256" key="1">
    <source>
        <dbReference type="ARBA" id="ARBA00004141"/>
    </source>
</evidence>
<dbReference type="EMBL" id="BART01000554">
    <property type="protein sequence ID" value="GAG73480.1"/>
    <property type="molecule type" value="Genomic_DNA"/>
</dbReference>
<accession>X0ZUQ2</accession>
<evidence type="ECO:0000256" key="3">
    <source>
        <dbReference type="ARBA" id="ARBA00022989"/>
    </source>
</evidence>
<comment type="subcellular location">
    <subcellularLocation>
        <location evidence="1">Membrane</location>
        <topology evidence="1">Multi-pass membrane protein</topology>
    </subcellularLocation>
</comment>
<keyword evidence="3 5" id="KW-1133">Transmembrane helix</keyword>
<protein>
    <recommendedName>
        <fullName evidence="6">RDD domain-containing protein</fullName>
    </recommendedName>
</protein>
<dbReference type="AlphaFoldDB" id="X0ZUQ2"/>
<evidence type="ECO:0000259" key="6">
    <source>
        <dbReference type="Pfam" id="PF06271"/>
    </source>
</evidence>
<proteinExistence type="predicted"/>
<feature type="transmembrane region" description="Helical" evidence="5">
    <location>
        <begin position="117"/>
        <end position="142"/>
    </location>
</feature>
<dbReference type="GO" id="GO:0016020">
    <property type="term" value="C:membrane"/>
    <property type="evidence" value="ECO:0007669"/>
    <property type="project" value="UniProtKB-SubCell"/>
</dbReference>
<evidence type="ECO:0000256" key="5">
    <source>
        <dbReference type="SAM" id="Phobius"/>
    </source>
</evidence>
<feature type="transmembrane region" description="Helical" evidence="5">
    <location>
        <begin position="40"/>
        <end position="70"/>
    </location>
</feature>
<evidence type="ECO:0000256" key="4">
    <source>
        <dbReference type="ARBA" id="ARBA00023136"/>
    </source>
</evidence>
<dbReference type="Pfam" id="PF06271">
    <property type="entry name" value="RDD"/>
    <property type="match status" value="1"/>
</dbReference>
<keyword evidence="4 5" id="KW-0472">Membrane</keyword>
<reference evidence="7" key="1">
    <citation type="journal article" date="2014" name="Front. Microbiol.">
        <title>High frequency of phylogenetically diverse reductive dehalogenase-homologous genes in deep subseafloor sedimentary metagenomes.</title>
        <authorList>
            <person name="Kawai M."/>
            <person name="Futagami T."/>
            <person name="Toyoda A."/>
            <person name="Takaki Y."/>
            <person name="Nishi S."/>
            <person name="Hori S."/>
            <person name="Arai W."/>
            <person name="Tsubouchi T."/>
            <person name="Morono Y."/>
            <person name="Uchiyama I."/>
            <person name="Ito T."/>
            <person name="Fujiyama A."/>
            <person name="Inagaki F."/>
            <person name="Takami H."/>
        </authorList>
    </citation>
    <scope>NUCLEOTIDE SEQUENCE</scope>
    <source>
        <strain evidence="7">Expedition CK06-06</strain>
    </source>
</reference>
<organism evidence="7">
    <name type="scientific">marine sediment metagenome</name>
    <dbReference type="NCBI Taxonomy" id="412755"/>
    <lineage>
        <taxon>unclassified sequences</taxon>
        <taxon>metagenomes</taxon>
        <taxon>ecological metagenomes</taxon>
    </lineage>
</organism>
<gene>
    <name evidence="7" type="ORF">S01H4_02521</name>
</gene>